<dbReference type="PANTHER" id="PTHR35399:SF2">
    <property type="entry name" value="DUF839 DOMAIN-CONTAINING PROTEIN"/>
    <property type="match status" value="1"/>
</dbReference>
<proteinExistence type="predicted"/>
<reference evidence="1 2" key="1">
    <citation type="submission" date="2021-05" db="EMBL/GenBank/DDBJ databases">
        <title>Genetic and Functional Diversity in Clade A Lucinid endosymbionts from the Bahamas.</title>
        <authorList>
            <person name="Giani N.M."/>
            <person name="Engel A.S."/>
            <person name="Campbell B.J."/>
        </authorList>
    </citation>
    <scope>NUCLEOTIDE SEQUENCE [LARGE SCALE GENOMIC DNA]</scope>
    <source>
        <strain evidence="1">LUC16012Gg_MoonRockCtena</strain>
    </source>
</reference>
<accession>A0A944MAW7</accession>
<evidence type="ECO:0000313" key="1">
    <source>
        <dbReference type="EMBL" id="MBT2991166.1"/>
    </source>
</evidence>
<dbReference type="InterPro" id="IPR008557">
    <property type="entry name" value="PhoX"/>
</dbReference>
<dbReference type="SUPFAM" id="SSF63829">
    <property type="entry name" value="Calcium-dependent phosphotriesterase"/>
    <property type="match status" value="1"/>
</dbReference>
<organism evidence="1 2">
    <name type="scientific">Candidatus Thiodiazotropha taylori</name>
    <dbReference type="NCBI Taxonomy" id="2792791"/>
    <lineage>
        <taxon>Bacteria</taxon>
        <taxon>Pseudomonadati</taxon>
        <taxon>Pseudomonadota</taxon>
        <taxon>Gammaproteobacteria</taxon>
        <taxon>Chromatiales</taxon>
        <taxon>Sedimenticolaceae</taxon>
        <taxon>Candidatus Thiodiazotropha</taxon>
    </lineage>
</organism>
<dbReference type="EMBL" id="JAHHGM010000029">
    <property type="protein sequence ID" value="MBT2991166.1"/>
    <property type="molecule type" value="Genomic_DNA"/>
</dbReference>
<dbReference type="InterPro" id="IPR006311">
    <property type="entry name" value="TAT_signal"/>
</dbReference>
<dbReference type="Gene3D" id="2.130.10.10">
    <property type="entry name" value="YVTN repeat-like/Quinoprotein amine dehydrogenase"/>
    <property type="match status" value="1"/>
</dbReference>
<comment type="caution">
    <text evidence="1">The sequence shown here is derived from an EMBL/GenBank/DDBJ whole genome shotgun (WGS) entry which is preliminary data.</text>
</comment>
<dbReference type="Pfam" id="PF05787">
    <property type="entry name" value="PhoX"/>
    <property type="match status" value="1"/>
</dbReference>
<sequence>MAHDDEISNKSSNRPFEDVLKVNMTRRGAIKGGLASAAAFFAASNPALAAGVKLSKMDQLVGFEPVPVAQGNGPVPVISADYEYDVLIPWGSPLEPGGPSYDGNPSTRPTAAEQREMIGIGHDGMWYFPIKDEKATRCGWNDDWDEWKDDRDWHDNNGRHGKGNRHGMLCINHEFGRNPHVLGKEQPENLGDVQLSQHAHGVAVVELQKKKGKWTTVASKRSRRIHVNSPVNFSGAAADSDLLKTPAGNAPLGTVNNCANGYTPWGTYLTCEENFNGYFGATNSTNTWSATPAQERYGFSEEGFNYGWERFDARFDLSNPDFVNEENRFGWVVEIDPMDPTQTPVKRTSLGRIKHEGATVTVGKDGRVVCYMGDDQRFDYIYKFVSEDNWRKMLKKGKSPLDHGKLYVARFNDDGTGDWLELTIDNPALAANFADQAEVLVYTRMAADLLGATPMDRPEWISVAPNRDVYCTLTNNSRRSEPNAANPLAPNPDGHIIRWTDSDKHTGKEFKWDIFVFAQDTHGTEQSFSDPDGIWIDPDGRLFVETDGGQKDGLNNQCLVVDTRSENPAAEMKRLFTGVTGDEITGVTVTPDRKTLFINTQHPGNGDPSLTNFPAPTDGVTIPRDCTFVITRKNGGIVGS</sequence>
<gene>
    <name evidence="1" type="ORF">KME65_19575</name>
</gene>
<dbReference type="Proteomes" id="UP000770889">
    <property type="component" value="Unassembled WGS sequence"/>
</dbReference>
<dbReference type="InterPro" id="IPR015943">
    <property type="entry name" value="WD40/YVTN_repeat-like_dom_sf"/>
</dbReference>
<dbReference type="PROSITE" id="PS51318">
    <property type="entry name" value="TAT"/>
    <property type="match status" value="1"/>
</dbReference>
<dbReference type="PANTHER" id="PTHR35399">
    <property type="entry name" value="SLR8030 PROTEIN"/>
    <property type="match status" value="1"/>
</dbReference>
<dbReference type="AlphaFoldDB" id="A0A944MAW7"/>
<protein>
    <submittedName>
        <fullName evidence="1">PhoX family phosphatase</fullName>
    </submittedName>
</protein>
<evidence type="ECO:0000313" key="2">
    <source>
        <dbReference type="Proteomes" id="UP000770889"/>
    </source>
</evidence>
<name>A0A944MAW7_9GAMM</name>